<protein>
    <submittedName>
        <fullName evidence="2">Uncharacterized protein</fullName>
    </submittedName>
</protein>
<comment type="caution">
    <text evidence="2">The sequence shown here is derived from an EMBL/GenBank/DDBJ whole genome shotgun (WGS) entry which is preliminary data.</text>
</comment>
<dbReference type="Proteomes" id="UP000050424">
    <property type="component" value="Unassembled WGS sequence"/>
</dbReference>
<sequence>MKHNILIAFILATGSSVVVAMHDSKTPVLNPASCFPGMVYCRNPPYNYRCDTMAQILKDRTRSECEDSCSCRYMASRVEGSNLAKTVESRPQPGRKPCGASCAWGYGWCQTRPYSYRCDERGRLLKDSGHSGCDQACWCGCTETSPVPSFNVMGKMEL</sequence>
<name>A0A0P7BJR3_9HYPO</name>
<keyword evidence="1" id="KW-0732">Signal</keyword>
<reference evidence="2 3" key="1">
    <citation type="submission" date="2015-09" db="EMBL/GenBank/DDBJ databases">
        <title>Draft genome of a European isolate of the apple canker pathogen Neonectria ditissima.</title>
        <authorList>
            <person name="Gomez-Cortecero A."/>
            <person name="Harrison R.J."/>
            <person name="Armitage A.D."/>
        </authorList>
    </citation>
    <scope>NUCLEOTIDE SEQUENCE [LARGE SCALE GENOMIC DNA]</scope>
    <source>
        <strain evidence="2 3">R09/05</strain>
    </source>
</reference>
<proteinExistence type="predicted"/>
<accession>A0A0P7BJR3</accession>
<dbReference type="EMBL" id="LKCW01000087">
    <property type="protein sequence ID" value="KPM40285.1"/>
    <property type="molecule type" value="Genomic_DNA"/>
</dbReference>
<dbReference type="AlphaFoldDB" id="A0A0P7BJR3"/>
<evidence type="ECO:0000256" key="1">
    <source>
        <dbReference type="SAM" id="SignalP"/>
    </source>
</evidence>
<feature type="chain" id="PRO_5006135900" evidence="1">
    <location>
        <begin position="21"/>
        <end position="158"/>
    </location>
</feature>
<dbReference type="OrthoDB" id="4988920at2759"/>
<evidence type="ECO:0000313" key="3">
    <source>
        <dbReference type="Proteomes" id="UP000050424"/>
    </source>
</evidence>
<gene>
    <name evidence="2" type="ORF">AK830_g6276</name>
</gene>
<organism evidence="2 3">
    <name type="scientific">Neonectria ditissima</name>
    <dbReference type="NCBI Taxonomy" id="78410"/>
    <lineage>
        <taxon>Eukaryota</taxon>
        <taxon>Fungi</taxon>
        <taxon>Dikarya</taxon>
        <taxon>Ascomycota</taxon>
        <taxon>Pezizomycotina</taxon>
        <taxon>Sordariomycetes</taxon>
        <taxon>Hypocreomycetidae</taxon>
        <taxon>Hypocreales</taxon>
        <taxon>Nectriaceae</taxon>
        <taxon>Neonectria</taxon>
    </lineage>
</organism>
<feature type="signal peptide" evidence="1">
    <location>
        <begin position="1"/>
        <end position="20"/>
    </location>
</feature>
<keyword evidence="3" id="KW-1185">Reference proteome</keyword>
<evidence type="ECO:0000313" key="2">
    <source>
        <dbReference type="EMBL" id="KPM40285.1"/>
    </source>
</evidence>